<evidence type="ECO:0000256" key="1">
    <source>
        <dbReference type="SAM" id="SignalP"/>
    </source>
</evidence>
<sequence>MTHCTAKPASFVRRSLLARGCFPVSLCLCLAAAGFAPAASAQQAANAAADDGFSIEGSVRARAELLDGQFRAKGPDYEDIALFQTRVEAKYRSGPLTLVGEVMDSRTYGEADNSPVRVGEVNALEPVQYYLDYDLGGALGAGSKTRVRVGQMRMTLGSRRLVNSPRFRNTTNAYLGVRVDRKGSDGSALTAFWTMPTMILPRTPAKVYDNAVEIDRNSLDQQFAGLFYQRPVAGMTIEGYGYYLHEEDSPRYPTKNRNLYTTGTRLMKAPAPGRGDFEFEAILQFGTAHRSAAPGDTTPRDVWAQAFHGEVGYTFDRPMSPRVALVADYASGQDDSDKITRFDKLYGAIFPDFAPPGLYGPMTRANVFAPGIDLSAKPGKGRVWLTYRLMQVPQPNDLFGRSGIRNGPSHNAGQQIFARARYPLMKNLRFEIGGALLFKGDFLKYAPTTQNRETTRYAYTDLTFTF</sequence>
<dbReference type="EMBL" id="JAGRQC010000001">
    <property type="protein sequence ID" value="MBR0551188.1"/>
    <property type="molecule type" value="Genomic_DNA"/>
</dbReference>
<feature type="chain" id="PRO_5035780962" evidence="1">
    <location>
        <begin position="42"/>
        <end position="466"/>
    </location>
</feature>
<dbReference type="InterPro" id="IPR025388">
    <property type="entry name" value="Alginate_export_dom"/>
</dbReference>
<feature type="domain" description="Alginate export" evidence="2">
    <location>
        <begin position="55"/>
        <end position="449"/>
    </location>
</feature>
<dbReference type="Gene3D" id="2.40.160.100">
    <property type="match status" value="1"/>
</dbReference>
<dbReference type="InterPro" id="IPR053728">
    <property type="entry name" value="Alginate_Permeability_Chnl"/>
</dbReference>
<dbReference type="Pfam" id="PF13372">
    <property type="entry name" value="Alginate_exp"/>
    <property type="match status" value="1"/>
</dbReference>
<keyword evidence="4" id="KW-1185">Reference proteome</keyword>
<evidence type="ECO:0000313" key="3">
    <source>
        <dbReference type="EMBL" id="MBR0551188.1"/>
    </source>
</evidence>
<evidence type="ECO:0000313" key="4">
    <source>
        <dbReference type="Proteomes" id="UP000676996"/>
    </source>
</evidence>
<protein>
    <submittedName>
        <fullName evidence="3">Alginate export family protein</fullName>
    </submittedName>
</protein>
<dbReference type="Proteomes" id="UP000676996">
    <property type="component" value="Unassembled WGS sequence"/>
</dbReference>
<dbReference type="AlphaFoldDB" id="A0A8T4I877"/>
<reference evidence="3" key="1">
    <citation type="submission" date="2021-04" db="EMBL/GenBank/DDBJ databases">
        <title>Ouciella asimina sp. nov., isolated from the surface seawater in the hydrothermal field of Okinawa Trough.</title>
        <authorList>
            <person name="Shuang W."/>
        </authorList>
    </citation>
    <scope>NUCLEOTIDE SEQUENCE</scope>
    <source>
        <strain evidence="3">LXI357</strain>
    </source>
</reference>
<proteinExistence type="predicted"/>
<comment type="caution">
    <text evidence="3">The sequence shown here is derived from an EMBL/GenBank/DDBJ whole genome shotgun (WGS) entry which is preliminary data.</text>
</comment>
<feature type="signal peptide" evidence="1">
    <location>
        <begin position="1"/>
        <end position="41"/>
    </location>
</feature>
<organism evidence="3 4">
    <name type="scientific">Stakelama marina</name>
    <dbReference type="NCBI Taxonomy" id="2826939"/>
    <lineage>
        <taxon>Bacteria</taxon>
        <taxon>Pseudomonadati</taxon>
        <taxon>Pseudomonadota</taxon>
        <taxon>Alphaproteobacteria</taxon>
        <taxon>Sphingomonadales</taxon>
        <taxon>Sphingomonadaceae</taxon>
        <taxon>Stakelama</taxon>
    </lineage>
</organism>
<evidence type="ECO:0000259" key="2">
    <source>
        <dbReference type="Pfam" id="PF13372"/>
    </source>
</evidence>
<gene>
    <name evidence="3" type="ORF">J7S20_01570</name>
</gene>
<keyword evidence="1" id="KW-0732">Signal</keyword>
<dbReference type="RefSeq" id="WP_284052477.1">
    <property type="nucleotide sequence ID" value="NZ_JAGRQC010000001.1"/>
</dbReference>
<name>A0A8T4I877_9SPHN</name>
<accession>A0A8T4I877</accession>